<dbReference type="InterPro" id="IPR010920">
    <property type="entry name" value="LSM_dom_sf"/>
</dbReference>
<dbReference type="GO" id="GO:0008381">
    <property type="term" value="F:mechanosensitive monoatomic ion channel activity"/>
    <property type="evidence" value="ECO:0007669"/>
    <property type="project" value="UniProtKB-ARBA"/>
</dbReference>
<evidence type="ECO:0000256" key="1">
    <source>
        <dbReference type="ARBA" id="ARBA00004651"/>
    </source>
</evidence>
<dbReference type="PROSITE" id="PS01246">
    <property type="entry name" value="UPF0003"/>
    <property type="match status" value="1"/>
</dbReference>
<organism evidence="9 10">
    <name type="scientific">Yersinia pseudotuberculosis</name>
    <dbReference type="NCBI Taxonomy" id="633"/>
    <lineage>
        <taxon>Bacteria</taxon>
        <taxon>Pseudomonadati</taxon>
        <taxon>Pseudomonadota</taxon>
        <taxon>Gammaproteobacteria</taxon>
        <taxon>Enterobacterales</taxon>
        <taxon>Yersiniaceae</taxon>
        <taxon>Yersinia</taxon>
    </lineage>
</organism>
<dbReference type="FunFam" id="2.30.30.60:FF:000001">
    <property type="entry name" value="MscS Mechanosensitive ion channel"/>
    <property type="match status" value="1"/>
</dbReference>
<dbReference type="Gene3D" id="2.30.30.60">
    <property type="match status" value="1"/>
</dbReference>
<evidence type="ECO:0000256" key="2">
    <source>
        <dbReference type="ARBA" id="ARBA00008017"/>
    </source>
</evidence>
<evidence type="ECO:0000313" key="9">
    <source>
        <dbReference type="EMBL" id="SUP81157.1"/>
    </source>
</evidence>
<dbReference type="PANTHER" id="PTHR30347:SF1">
    <property type="entry name" value="MECHANOSENSITIVE CHANNEL MSCK"/>
    <property type="match status" value="1"/>
</dbReference>
<comment type="similarity">
    <text evidence="2">Belongs to the MscS (TC 1.A.23) family.</text>
</comment>
<sequence>MQWLVAALSVGLGFGLQEIFANFVSGLIILFERPVRIGDTITIGTYSGTVSRIRIRATTITDFDRKEVIVPNKAFVTERLINWSLSDTITRIIIKVGVAYGSDLEKVKEVLLQAAHANSRVMTDPEPQVFFLNFGASTLDHELRLYVRELRDRSYTVDELNRAIDKLCRENDINIAFNQLDVYLHKPDGTEVQVISRPIEATSLPATQSTLEKPKPDLP</sequence>
<keyword evidence="3" id="KW-1003">Cell membrane</keyword>
<dbReference type="FunFam" id="3.30.70.100:FF:000015">
    <property type="entry name" value="Potassium efflux system KefA"/>
    <property type="match status" value="1"/>
</dbReference>
<keyword evidence="5" id="KW-1133">Transmembrane helix</keyword>
<dbReference type="GO" id="GO:0009992">
    <property type="term" value="P:intracellular water homeostasis"/>
    <property type="evidence" value="ECO:0007669"/>
    <property type="project" value="TreeGrafter"/>
</dbReference>
<reference evidence="9 10" key="1">
    <citation type="submission" date="2018-06" db="EMBL/GenBank/DDBJ databases">
        <authorList>
            <consortium name="Pathogen Informatics"/>
            <person name="Doyle S."/>
        </authorList>
    </citation>
    <scope>NUCLEOTIDE SEQUENCE [LARGE SCALE GENOMIC DNA]</scope>
    <source>
        <strain evidence="9 10">NCTC8580</strain>
    </source>
</reference>
<comment type="subcellular location">
    <subcellularLocation>
        <location evidence="1">Cell membrane</location>
        <topology evidence="1">Multi-pass membrane protein</topology>
    </subcellularLocation>
</comment>
<dbReference type="EMBL" id="UHJC01000001">
    <property type="protein sequence ID" value="SUP81157.1"/>
    <property type="molecule type" value="Genomic_DNA"/>
</dbReference>
<dbReference type="InterPro" id="IPR049278">
    <property type="entry name" value="MS_channel_C"/>
</dbReference>
<evidence type="ECO:0000256" key="6">
    <source>
        <dbReference type="ARBA" id="ARBA00023136"/>
    </source>
</evidence>
<name>A0A380Q7A3_YERPU</name>
<dbReference type="Proteomes" id="UP000255087">
    <property type="component" value="Unassembled WGS sequence"/>
</dbReference>
<accession>A0A380Q7A3</accession>
<evidence type="ECO:0000256" key="4">
    <source>
        <dbReference type="ARBA" id="ARBA00022692"/>
    </source>
</evidence>
<proteinExistence type="inferred from homology"/>
<gene>
    <name evidence="9" type="primary">kefA_2</name>
    <name evidence="9" type="ORF">NCTC8580_01237</name>
</gene>
<dbReference type="InterPro" id="IPR006685">
    <property type="entry name" value="MscS_channel_2nd"/>
</dbReference>
<keyword evidence="4" id="KW-0812">Transmembrane</keyword>
<dbReference type="InterPro" id="IPR006686">
    <property type="entry name" value="MscS_channel_CS"/>
</dbReference>
<dbReference type="InterPro" id="IPR023408">
    <property type="entry name" value="MscS_beta-dom_sf"/>
</dbReference>
<evidence type="ECO:0000256" key="3">
    <source>
        <dbReference type="ARBA" id="ARBA00022475"/>
    </source>
</evidence>
<dbReference type="GO" id="GO:0005886">
    <property type="term" value="C:plasma membrane"/>
    <property type="evidence" value="ECO:0007669"/>
    <property type="project" value="UniProtKB-SubCell"/>
</dbReference>
<dbReference type="Pfam" id="PF00924">
    <property type="entry name" value="MS_channel_2nd"/>
    <property type="match status" value="1"/>
</dbReference>
<feature type="domain" description="Mechanosensitive ion channel MscS" evidence="7">
    <location>
        <begin position="19"/>
        <end position="84"/>
    </location>
</feature>
<dbReference type="Gene3D" id="1.10.287.1260">
    <property type="match status" value="1"/>
</dbReference>
<dbReference type="Pfam" id="PF21082">
    <property type="entry name" value="MS_channel_3rd"/>
    <property type="match status" value="1"/>
</dbReference>
<dbReference type="SUPFAM" id="SSF50182">
    <property type="entry name" value="Sm-like ribonucleoproteins"/>
    <property type="match status" value="1"/>
</dbReference>
<feature type="domain" description="Mechanosensitive ion channel MscS C-terminal" evidence="8">
    <location>
        <begin position="94"/>
        <end position="175"/>
    </location>
</feature>
<keyword evidence="6" id="KW-0472">Membrane</keyword>
<evidence type="ECO:0000259" key="7">
    <source>
        <dbReference type="Pfam" id="PF00924"/>
    </source>
</evidence>
<dbReference type="InterPro" id="IPR011066">
    <property type="entry name" value="MscS_channel_C_sf"/>
</dbReference>
<evidence type="ECO:0000256" key="5">
    <source>
        <dbReference type="ARBA" id="ARBA00022989"/>
    </source>
</evidence>
<dbReference type="SUPFAM" id="SSF82689">
    <property type="entry name" value="Mechanosensitive channel protein MscS (YggB), C-terminal domain"/>
    <property type="match status" value="1"/>
</dbReference>
<evidence type="ECO:0000313" key="10">
    <source>
        <dbReference type="Proteomes" id="UP000255087"/>
    </source>
</evidence>
<dbReference type="Gene3D" id="3.30.70.100">
    <property type="match status" value="1"/>
</dbReference>
<evidence type="ECO:0000259" key="8">
    <source>
        <dbReference type="Pfam" id="PF21082"/>
    </source>
</evidence>
<protein>
    <submittedName>
        <fullName evidence="9">Putative potassium efflux system</fullName>
    </submittedName>
</protein>
<dbReference type="PANTHER" id="PTHR30347">
    <property type="entry name" value="POTASSIUM CHANNEL RELATED"/>
    <property type="match status" value="1"/>
</dbReference>
<dbReference type="AlphaFoldDB" id="A0A380Q7A3"/>
<dbReference type="InterPro" id="IPR052702">
    <property type="entry name" value="MscS-like_channel"/>
</dbReference>